<dbReference type="RefSeq" id="WP_111275327.1">
    <property type="nucleotide sequence ID" value="NZ_QFYS01000002.1"/>
</dbReference>
<dbReference type="AlphaFoldDB" id="A0A328BRM1"/>
<comment type="caution">
    <text evidence="2">The sequence shown here is derived from an EMBL/GenBank/DDBJ whole genome shotgun (WGS) entry which is preliminary data.</text>
</comment>
<dbReference type="Proteomes" id="UP000249524">
    <property type="component" value="Unassembled WGS sequence"/>
</dbReference>
<dbReference type="EMBL" id="QFYS01000002">
    <property type="protein sequence ID" value="RAK67718.1"/>
    <property type="molecule type" value="Genomic_DNA"/>
</dbReference>
<dbReference type="InterPro" id="IPR013813">
    <property type="entry name" value="Endoribo_LPSP/chorism_mut-like"/>
</dbReference>
<evidence type="ECO:0000259" key="1">
    <source>
        <dbReference type="Pfam" id="PF14588"/>
    </source>
</evidence>
<name>A0A328BRM1_9CAUL</name>
<organism evidence="2 3">
    <name type="scientific">Phenylobacterium kunshanense</name>
    <dbReference type="NCBI Taxonomy" id="1445034"/>
    <lineage>
        <taxon>Bacteria</taxon>
        <taxon>Pseudomonadati</taxon>
        <taxon>Pseudomonadota</taxon>
        <taxon>Alphaproteobacteria</taxon>
        <taxon>Caulobacterales</taxon>
        <taxon>Caulobacteraceae</taxon>
        <taxon>Phenylobacterium</taxon>
    </lineage>
</organism>
<keyword evidence="3" id="KW-1185">Reference proteome</keyword>
<protein>
    <submittedName>
        <fullName evidence="2">RidA family protein</fullName>
    </submittedName>
</protein>
<dbReference type="PANTHER" id="PTHR43760">
    <property type="entry name" value="ENDORIBONUCLEASE-RELATED"/>
    <property type="match status" value="1"/>
</dbReference>
<dbReference type="SUPFAM" id="SSF55298">
    <property type="entry name" value="YjgF-like"/>
    <property type="match status" value="1"/>
</dbReference>
<dbReference type="PANTHER" id="PTHR43760:SF1">
    <property type="entry name" value="ENDORIBONUCLEASE L-PSP_CHORISMATE MUTASE-LIKE DOMAIN-CONTAINING PROTEIN"/>
    <property type="match status" value="1"/>
</dbReference>
<gene>
    <name evidence="2" type="ORF">DJ019_07395</name>
</gene>
<dbReference type="InterPro" id="IPR035959">
    <property type="entry name" value="RutC-like_sf"/>
</dbReference>
<proteinExistence type="predicted"/>
<reference evidence="2 3" key="1">
    <citation type="submission" date="2018-05" db="EMBL/GenBank/DDBJ databases">
        <authorList>
            <person name="Lanie J.A."/>
            <person name="Ng W.-L."/>
            <person name="Kazmierczak K.M."/>
            <person name="Andrzejewski T.M."/>
            <person name="Davidsen T.M."/>
            <person name="Wayne K.J."/>
            <person name="Tettelin H."/>
            <person name="Glass J.I."/>
            <person name="Rusch D."/>
            <person name="Podicherti R."/>
            <person name="Tsui H.-C.T."/>
            <person name="Winkler M.E."/>
        </authorList>
    </citation>
    <scope>NUCLEOTIDE SEQUENCE [LARGE SCALE GENOMIC DNA]</scope>
    <source>
        <strain evidence="2 3">BUT-10</strain>
    </source>
</reference>
<sequence>MSTIEDRLKSLGIELPQPNAPVANYVPFVRAGELVHISGQVSVDASGGVRGVVGEDVDFDTAVRAARICGINLIAQMKAACEGDLGRVVRVVKLGGFVQAGPEFFDIPKVVNGCSDLMVEAFGDAGRHARSAVGVYRLPLNFAVEVDAVVQVR</sequence>
<dbReference type="OrthoDB" id="9806350at2"/>
<feature type="domain" description="Endoribonuclease L-PSP/chorismate mutase-like" evidence="1">
    <location>
        <begin position="5"/>
        <end position="142"/>
    </location>
</feature>
<dbReference type="Pfam" id="PF14588">
    <property type="entry name" value="YjgF_endoribonc"/>
    <property type="match status" value="1"/>
</dbReference>
<evidence type="ECO:0000313" key="3">
    <source>
        <dbReference type="Proteomes" id="UP000249524"/>
    </source>
</evidence>
<dbReference type="Gene3D" id="3.30.1330.40">
    <property type="entry name" value="RutC-like"/>
    <property type="match status" value="1"/>
</dbReference>
<accession>A0A328BRM1</accession>
<evidence type="ECO:0000313" key="2">
    <source>
        <dbReference type="EMBL" id="RAK67718.1"/>
    </source>
</evidence>
<dbReference type="CDD" id="cd02199">
    <property type="entry name" value="YjgF_YER057c_UK114_like_1"/>
    <property type="match status" value="1"/>
</dbReference>